<dbReference type="OMA" id="SHKHPGY"/>
<evidence type="ECO:0000256" key="1">
    <source>
        <dbReference type="SAM" id="MobiDB-lite"/>
    </source>
</evidence>
<dbReference type="PANTHER" id="PTHR36792">
    <property type="entry name" value="EXPRESSED PROTEIN"/>
    <property type="match status" value="1"/>
</dbReference>
<dbReference type="SUPFAM" id="SSF81901">
    <property type="entry name" value="HCP-like"/>
    <property type="match status" value="1"/>
</dbReference>
<feature type="region of interest" description="Disordered" evidence="1">
    <location>
        <begin position="124"/>
        <end position="144"/>
    </location>
</feature>
<dbReference type="AlphaFoldDB" id="A9P1L8"/>
<reference evidence="2" key="1">
    <citation type="journal article" date="2008" name="BMC Genomics">
        <title>A conifer genomics resource of 200,000 spruce (Picea spp.) ESTs and 6,464 high-quality, sequence-finished full-length cDNAs for Sitka spruce (Picea sitchensis).</title>
        <authorList>
            <person name="Ralph S.G."/>
            <person name="Chun H.J."/>
            <person name="Kolosova N."/>
            <person name="Cooper D."/>
            <person name="Oddy C."/>
            <person name="Ritland C.E."/>
            <person name="Kirkpatrick R."/>
            <person name="Moore R."/>
            <person name="Barber S."/>
            <person name="Holt R.A."/>
            <person name="Jones S.J."/>
            <person name="Marra M.A."/>
            <person name="Douglas C.J."/>
            <person name="Ritland K."/>
            <person name="Bohlmann J."/>
        </authorList>
    </citation>
    <scope>NUCLEOTIDE SEQUENCE</scope>
    <source>
        <tissue evidence="2">Green portion of the leader tissue</tissue>
    </source>
</reference>
<accession>A9P1L8</accession>
<proteinExistence type="evidence at transcript level"/>
<sequence length="144" mass="15860">MARIATAAVKLQDIAKAGNVAETVVKVKKTAKFVDNIVSTSSINMKMQSGEEQNRLPLKEVVADCARRWFQDSLKEAKAGDTGMQVLVGQMYCSGYGVHRDIQRGKAWFQKAAKSRSRVLNLVAKRPGYNASESDSDDQKDPPK</sequence>
<evidence type="ECO:0008006" key="3">
    <source>
        <dbReference type="Google" id="ProtNLM"/>
    </source>
</evidence>
<organism evidence="2">
    <name type="scientific">Picea sitchensis</name>
    <name type="common">Sitka spruce</name>
    <name type="synonym">Pinus sitchensis</name>
    <dbReference type="NCBI Taxonomy" id="3332"/>
    <lineage>
        <taxon>Eukaryota</taxon>
        <taxon>Viridiplantae</taxon>
        <taxon>Streptophyta</taxon>
        <taxon>Embryophyta</taxon>
        <taxon>Tracheophyta</taxon>
        <taxon>Spermatophyta</taxon>
        <taxon>Pinopsida</taxon>
        <taxon>Pinidae</taxon>
        <taxon>Conifers I</taxon>
        <taxon>Pinales</taxon>
        <taxon>Pinaceae</taxon>
        <taxon>Picea</taxon>
    </lineage>
</organism>
<evidence type="ECO:0000313" key="2">
    <source>
        <dbReference type="EMBL" id="ABK26779.1"/>
    </source>
</evidence>
<name>A9P1L8_PICSI</name>
<dbReference type="InterPro" id="IPR011990">
    <property type="entry name" value="TPR-like_helical_dom_sf"/>
</dbReference>
<protein>
    <recommendedName>
        <fullName evidence="3">Sel1-like protein</fullName>
    </recommendedName>
</protein>
<dbReference type="PANTHER" id="PTHR36792:SF5">
    <property type="entry name" value="SEL1 REPEAT PROTEIN"/>
    <property type="match status" value="1"/>
</dbReference>
<dbReference type="EMBL" id="EF087541">
    <property type="protein sequence ID" value="ABK26779.1"/>
    <property type="molecule type" value="mRNA"/>
</dbReference>
<dbReference type="Gene3D" id="1.25.40.10">
    <property type="entry name" value="Tetratricopeptide repeat domain"/>
    <property type="match status" value="1"/>
</dbReference>